<evidence type="ECO:0000313" key="2">
    <source>
        <dbReference type="EMBL" id="KAK9836272.1"/>
    </source>
</evidence>
<dbReference type="Pfam" id="PF01593">
    <property type="entry name" value="Amino_oxidase"/>
    <property type="match status" value="1"/>
</dbReference>
<evidence type="ECO:0000313" key="3">
    <source>
        <dbReference type="Proteomes" id="UP001445335"/>
    </source>
</evidence>
<proteinExistence type="predicted"/>
<dbReference type="SUPFAM" id="SSF51905">
    <property type="entry name" value="FAD/NAD(P)-binding domain"/>
    <property type="match status" value="1"/>
</dbReference>
<comment type="caution">
    <text evidence="2">The sequence shown here is derived from an EMBL/GenBank/DDBJ whole genome shotgun (WGS) entry which is preliminary data.</text>
</comment>
<keyword evidence="3" id="KW-1185">Reference proteome</keyword>
<dbReference type="AlphaFoldDB" id="A0AAW1RRL4"/>
<evidence type="ECO:0000259" key="1">
    <source>
        <dbReference type="Pfam" id="PF01593"/>
    </source>
</evidence>
<gene>
    <name evidence="2" type="ORF">WJX81_001340</name>
</gene>
<feature type="domain" description="Amine oxidase" evidence="1">
    <location>
        <begin position="15"/>
        <end position="425"/>
    </location>
</feature>
<dbReference type="Gene3D" id="1.10.3110.10">
    <property type="entry name" value="protoporphyrinogen ix oxidase, domain 3"/>
    <property type="match status" value="1"/>
</dbReference>
<dbReference type="InterPro" id="IPR002937">
    <property type="entry name" value="Amino_oxidase"/>
</dbReference>
<dbReference type="Gene3D" id="3.50.50.60">
    <property type="entry name" value="FAD/NAD(P)-binding domain"/>
    <property type="match status" value="1"/>
</dbReference>
<name>A0AAW1RRL4_9CHLO</name>
<accession>A0AAW1RRL4</accession>
<dbReference type="Proteomes" id="UP001445335">
    <property type="component" value="Unassembled WGS sequence"/>
</dbReference>
<dbReference type="InterPro" id="IPR036188">
    <property type="entry name" value="FAD/NAD-bd_sf"/>
</dbReference>
<sequence>MQADEAEVVVVGAGMAGLSCGARLHAAGVRVAILEASDGVGGRVRTDRVDGFLLDRGFQIFLTSYPEARALLDYDALDLRSFYAGALVRHDGGFHRVADPLRHPLDGVLSLANPVGSPVDKARVGLLRAKALTRPVEAILAAPETSTLARLQAEGFSEAIIDRFFRPFLGGIFFDDNLGTSSRLFEFVMRCLATGANCLPASGIGAVAEQLAARLPPDAVRLGARAASVRAAEGGRPAVVRLAGGGEVAAPRGVVVATEAPAAAELLGDALADSPSKAEPGVGTACIYFRAPAAPSEPILYLNGEPGGMVNNACFPSSVAPSYAPPGQALVSVSTIGTRQELDDEALAAAAQRELAPWFGAGEVAAWQLLRVYRIPFAQPNQAPPTNLRRPVSLSGGLFVCGDHRDSATLDGALASGRRTADAILSGDGGGAAVRQQIVAVAA</sequence>
<dbReference type="PANTHER" id="PTHR42841">
    <property type="entry name" value="AMINE OXIDASE"/>
    <property type="match status" value="1"/>
</dbReference>
<dbReference type="GO" id="GO:0016491">
    <property type="term" value="F:oxidoreductase activity"/>
    <property type="evidence" value="ECO:0007669"/>
    <property type="project" value="InterPro"/>
</dbReference>
<dbReference type="Gene3D" id="3.90.660.20">
    <property type="entry name" value="Protoporphyrinogen oxidase, mitochondrial, domain 2"/>
    <property type="match status" value="1"/>
</dbReference>
<protein>
    <recommendedName>
        <fullName evidence="1">Amine oxidase domain-containing protein</fullName>
    </recommendedName>
</protein>
<organism evidence="2 3">
    <name type="scientific">Elliptochloris bilobata</name>
    <dbReference type="NCBI Taxonomy" id="381761"/>
    <lineage>
        <taxon>Eukaryota</taxon>
        <taxon>Viridiplantae</taxon>
        <taxon>Chlorophyta</taxon>
        <taxon>core chlorophytes</taxon>
        <taxon>Trebouxiophyceae</taxon>
        <taxon>Trebouxiophyceae incertae sedis</taxon>
        <taxon>Elliptochloris clade</taxon>
        <taxon>Elliptochloris</taxon>
    </lineage>
</organism>
<reference evidence="2 3" key="1">
    <citation type="journal article" date="2024" name="Nat. Commun.">
        <title>Phylogenomics reveals the evolutionary origins of lichenization in chlorophyte algae.</title>
        <authorList>
            <person name="Puginier C."/>
            <person name="Libourel C."/>
            <person name="Otte J."/>
            <person name="Skaloud P."/>
            <person name="Haon M."/>
            <person name="Grisel S."/>
            <person name="Petersen M."/>
            <person name="Berrin J.G."/>
            <person name="Delaux P.M."/>
            <person name="Dal Grande F."/>
            <person name="Keller J."/>
        </authorList>
    </citation>
    <scope>NUCLEOTIDE SEQUENCE [LARGE SCALE GENOMIC DNA]</scope>
    <source>
        <strain evidence="2 3">SAG 245.80</strain>
    </source>
</reference>
<dbReference type="EMBL" id="JALJOU010000025">
    <property type="protein sequence ID" value="KAK9836272.1"/>
    <property type="molecule type" value="Genomic_DNA"/>
</dbReference>